<accession>A0AA39WUT3</accession>
<reference evidence="2" key="1">
    <citation type="submission" date="2023-06" db="EMBL/GenBank/DDBJ databases">
        <title>Genome-scale phylogeny and comparative genomics of the fungal order Sordariales.</title>
        <authorList>
            <consortium name="Lawrence Berkeley National Laboratory"/>
            <person name="Hensen N."/>
            <person name="Bonometti L."/>
            <person name="Westerberg I."/>
            <person name="Brannstrom I.O."/>
            <person name="Guillou S."/>
            <person name="Cros-Aarteil S."/>
            <person name="Calhoun S."/>
            <person name="Haridas S."/>
            <person name="Kuo A."/>
            <person name="Mondo S."/>
            <person name="Pangilinan J."/>
            <person name="Riley R."/>
            <person name="LaButti K."/>
            <person name="Andreopoulos B."/>
            <person name="Lipzen A."/>
            <person name="Chen C."/>
            <person name="Yanf M."/>
            <person name="Daum C."/>
            <person name="Ng V."/>
            <person name="Clum A."/>
            <person name="Steindorff A."/>
            <person name="Ohm R."/>
            <person name="Martin F."/>
            <person name="Silar P."/>
            <person name="Natvig D."/>
            <person name="Lalanne C."/>
            <person name="Gautier V."/>
            <person name="Ament-velasquez S.L."/>
            <person name="Kruys A."/>
            <person name="Hutchinson M.I."/>
            <person name="Powell A.J."/>
            <person name="Barry K."/>
            <person name="Miller A.N."/>
            <person name="Grigoriev I.V."/>
            <person name="Debuchy R."/>
            <person name="Gladieux P."/>
            <person name="Thoren M.H."/>
            <person name="Johannesson H."/>
        </authorList>
    </citation>
    <scope>NUCLEOTIDE SEQUENCE</scope>
    <source>
        <strain evidence="2">SMH3391-2</strain>
    </source>
</reference>
<dbReference type="InterPro" id="IPR036291">
    <property type="entry name" value="NAD(P)-bd_dom_sf"/>
</dbReference>
<name>A0AA39WUT3_9PEZI</name>
<organism evidence="2 3">
    <name type="scientific">Bombardia bombarda</name>
    <dbReference type="NCBI Taxonomy" id="252184"/>
    <lineage>
        <taxon>Eukaryota</taxon>
        <taxon>Fungi</taxon>
        <taxon>Dikarya</taxon>
        <taxon>Ascomycota</taxon>
        <taxon>Pezizomycotina</taxon>
        <taxon>Sordariomycetes</taxon>
        <taxon>Sordariomycetidae</taxon>
        <taxon>Sordariales</taxon>
        <taxon>Lasiosphaeriaceae</taxon>
        <taxon>Bombardia</taxon>
    </lineage>
</organism>
<feature type="region of interest" description="Disordered" evidence="1">
    <location>
        <begin position="110"/>
        <end position="136"/>
    </location>
</feature>
<dbReference type="Proteomes" id="UP001174934">
    <property type="component" value="Unassembled WGS sequence"/>
</dbReference>
<evidence type="ECO:0000256" key="1">
    <source>
        <dbReference type="SAM" id="MobiDB-lite"/>
    </source>
</evidence>
<dbReference type="EMBL" id="JAULSR010000004">
    <property type="protein sequence ID" value="KAK0621999.1"/>
    <property type="molecule type" value="Genomic_DNA"/>
</dbReference>
<comment type="caution">
    <text evidence="2">The sequence shown here is derived from an EMBL/GenBank/DDBJ whole genome shotgun (WGS) entry which is preliminary data.</text>
</comment>
<sequence>MHLILTGATGLVGSAVLDAMIKMTDVTKISIISRRPVQMAEAVNDPRVNVIIHKDFSHYDSELLNKVRDATGCVWALGISQSQVSKEEYVVITKDYALAAAKAFQTLPSLNLPETSPNPSSQQTALSNTSPATSSSAQKPFNFVYVSGLGATFQPGPFTATYSRVKGETELLLAEMRRQHPLFRASTMRPAYINYAAHDAIKPFVPKRPFLTRTMESLVGPVISLGISSMNSPTGPLGRFLTEMAMGRWDGELAKGKAPGFEQLEGGFTVVNNVGFRELKGLVLNG</sequence>
<protein>
    <recommendedName>
        <fullName evidence="4">Nucleoside-diphosphate-sugar epimerase</fullName>
    </recommendedName>
</protein>
<evidence type="ECO:0000313" key="3">
    <source>
        <dbReference type="Proteomes" id="UP001174934"/>
    </source>
</evidence>
<keyword evidence="3" id="KW-1185">Reference proteome</keyword>
<dbReference type="SUPFAM" id="SSF51735">
    <property type="entry name" value="NAD(P)-binding Rossmann-fold domains"/>
    <property type="match status" value="1"/>
</dbReference>
<evidence type="ECO:0008006" key="4">
    <source>
        <dbReference type="Google" id="ProtNLM"/>
    </source>
</evidence>
<dbReference type="AlphaFoldDB" id="A0AA39WUT3"/>
<evidence type="ECO:0000313" key="2">
    <source>
        <dbReference type="EMBL" id="KAK0621999.1"/>
    </source>
</evidence>
<dbReference type="PANTHER" id="PTHR14097:SF8">
    <property type="entry name" value="NAD(P)-BINDING DOMAIN-CONTAINING PROTEIN"/>
    <property type="match status" value="1"/>
</dbReference>
<dbReference type="PANTHER" id="PTHR14097">
    <property type="entry name" value="OXIDOREDUCTASE HTATIP2"/>
    <property type="match status" value="1"/>
</dbReference>
<proteinExistence type="predicted"/>
<gene>
    <name evidence="2" type="ORF">B0T17DRAFT_494562</name>
</gene>
<dbReference type="Gene3D" id="3.40.50.720">
    <property type="entry name" value="NAD(P)-binding Rossmann-like Domain"/>
    <property type="match status" value="1"/>
</dbReference>